<organism evidence="1 2">
    <name type="scientific">Periconia digitata</name>
    <dbReference type="NCBI Taxonomy" id="1303443"/>
    <lineage>
        <taxon>Eukaryota</taxon>
        <taxon>Fungi</taxon>
        <taxon>Dikarya</taxon>
        <taxon>Ascomycota</taxon>
        <taxon>Pezizomycotina</taxon>
        <taxon>Dothideomycetes</taxon>
        <taxon>Pleosporomycetidae</taxon>
        <taxon>Pleosporales</taxon>
        <taxon>Massarineae</taxon>
        <taxon>Periconiaceae</taxon>
        <taxon>Periconia</taxon>
    </lineage>
</organism>
<accession>A0A9W4XTJ8</accession>
<name>A0A9W4XTJ8_9PLEO</name>
<evidence type="ECO:0000313" key="1">
    <source>
        <dbReference type="EMBL" id="CAI6340130.1"/>
    </source>
</evidence>
<protein>
    <submittedName>
        <fullName evidence="1">Uncharacterized protein</fullName>
    </submittedName>
</protein>
<proteinExistence type="predicted"/>
<dbReference type="AlphaFoldDB" id="A0A9W4XTJ8"/>
<dbReference type="Proteomes" id="UP001152607">
    <property type="component" value="Unassembled WGS sequence"/>
</dbReference>
<gene>
    <name evidence="1" type="ORF">PDIGIT_LOCUS13301</name>
</gene>
<keyword evidence="2" id="KW-1185">Reference proteome</keyword>
<comment type="caution">
    <text evidence="1">The sequence shown here is derived from an EMBL/GenBank/DDBJ whole genome shotgun (WGS) entry which is preliminary data.</text>
</comment>
<reference evidence="1" key="1">
    <citation type="submission" date="2023-01" db="EMBL/GenBank/DDBJ databases">
        <authorList>
            <person name="Van Ghelder C."/>
            <person name="Rancurel C."/>
        </authorList>
    </citation>
    <scope>NUCLEOTIDE SEQUENCE</scope>
    <source>
        <strain evidence="1">CNCM I-4278</strain>
    </source>
</reference>
<sequence length="64" mass="7186">MLINRANAQGQILSCNPRQRQQVQAKPSQIIIMIINPSSQANQHKDREISHFSAINPVEPIGVR</sequence>
<dbReference type="EMBL" id="CAOQHR010000010">
    <property type="protein sequence ID" value="CAI6340130.1"/>
    <property type="molecule type" value="Genomic_DNA"/>
</dbReference>
<evidence type="ECO:0000313" key="2">
    <source>
        <dbReference type="Proteomes" id="UP001152607"/>
    </source>
</evidence>